<evidence type="ECO:0000259" key="6">
    <source>
        <dbReference type="PROSITE" id="PS51387"/>
    </source>
</evidence>
<keyword evidence="4" id="KW-0274">FAD</keyword>
<feature type="domain" description="FAD-binding PCMH-type" evidence="6">
    <location>
        <begin position="42"/>
        <end position="221"/>
    </location>
</feature>
<comment type="caution">
    <text evidence="7">The sequence shown here is derived from an EMBL/GenBank/DDBJ whole genome shotgun (WGS) entry which is preliminary data.</text>
</comment>
<protein>
    <submittedName>
        <fullName evidence="7">FAD/FMN-containing dehydrogenase</fullName>
    </submittedName>
</protein>
<evidence type="ECO:0000256" key="4">
    <source>
        <dbReference type="ARBA" id="ARBA00022827"/>
    </source>
</evidence>
<evidence type="ECO:0000256" key="2">
    <source>
        <dbReference type="ARBA" id="ARBA00008000"/>
    </source>
</evidence>
<dbReference type="Gene3D" id="1.10.45.10">
    <property type="entry name" value="Vanillyl-alcohol Oxidase, Chain A, domain 4"/>
    <property type="match status" value="1"/>
</dbReference>
<proteinExistence type="inferred from homology"/>
<dbReference type="InterPro" id="IPR006094">
    <property type="entry name" value="Oxid_FAD_bind_N"/>
</dbReference>
<organism evidence="7 8">
    <name type="scientific">Inquilinus ginsengisoli</name>
    <dbReference type="NCBI Taxonomy" id="363840"/>
    <lineage>
        <taxon>Bacteria</taxon>
        <taxon>Pseudomonadati</taxon>
        <taxon>Pseudomonadota</taxon>
        <taxon>Alphaproteobacteria</taxon>
        <taxon>Rhodospirillales</taxon>
        <taxon>Rhodospirillaceae</taxon>
        <taxon>Inquilinus</taxon>
    </lineage>
</organism>
<dbReference type="Gene3D" id="3.30.465.10">
    <property type="match status" value="1"/>
</dbReference>
<dbReference type="InterPro" id="IPR016166">
    <property type="entry name" value="FAD-bd_PCMH"/>
</dbReference>
<dbReference type="InterPro" id="IPR016169">
    <property type="entry name" value="FAD-bd_PCMH_sub2"/>
</dbReference>
<dbReference type="Proteomes" id="UP001262410">
    <property type="component" value="Unassembled WGS sequence"/>
</dbReference>
<dbReference type="InterPro" id="IPR051264">
    <property type="entry name" value="FAD-oxidored/transferase_4"/>
</dbReference>
<evidence type="ECO:0000256" key="1">
    <source>
        <dbReference type="ARBA" id="ARBA00001974"/>
    </source>
</evidence>
<dbReference type="Gene3D" id="3.30.43.10">
    <property type="entry name" value="Uridine Diphospho-n-acetylenolpyruvylglucosamine Reductase, domain 2"/>
    <property type="match status" value="1"/>
</dbReference>
<dbReference type="PANTHER" id="PTHR43716">
    <property type="entry name" value="D-2-HYDROXYGLUTARATE DEHYDROGENASE, MITOCHONDRIAL"/>
    <property type="match status" value="1"/>
</dbReference>
<comment type="similarity">
    <text evidence="2">Belongs to the FAD-binding oxidoreductase/transferase type 4 family.</text>
</comment>
<dbReference type="PANTHER" id="PTHR43716:SF1">
    <property type="entry name" value="D-2-HYDROXYGLUTARATE DEHYDROGENASE, MITOCHONDRIAL"/>
    <property type="match status" value="1"/>
</dbReference>
<sequence>MTEAATIADAAVAALLAQLGADLVRTGDAIDPRFHHDWADYPATRPKALVLPRTTEDVSAALRICHAHRQGVVTQGGLTGLAGGAHPGPDDVALSLSRMVGIEEVDASSATLTALAGTPLEQLHQAAEAAGFTCGIDLGARGSCTIGGNVATNAGGINVLRYGMTRQNVRGLEVVLADGTVVRSLNKLIKNNTGYDWPQLFIGAEGTLGVVTRVVLALHPPVRSRQTALCAIRDFDAALAILRFLEQEIPGRLLAFEAMWPDFYRFATRTAGISAPLPGDAPLYLLVETSLPDQESLEAPLAVLLERGLLHDAVLAKSEEERRKLWAIREVPAEYARHFRGGSVKFDVGIPLGHMGEAVGTLRDLIDRNWPEATAVFYGHVADSNLHLVLGRLDGAVLPQHEIEDAVYGIVSRFEGSVSAEHGIGRSKKAYLPLSRSPEELGLMRLIKGAIDPLGLLNPGKVL</sequence>
<dbReference type="InterPro" id="IPR036318">
    <property type="entry name" value="FAD-bd_PCMH-like_sf"/>
</dbReference>
<evidence type="ECO:0000313" key="7">
    <source>
        <dbReference type="EMBL" id="MDR6292220.1"/>
    </source>
</evidence>
<keyword evidence="8" id="KW-1185">Reference proteome</keyword>
<dbReference type="InterPro" id="IPR016164">
    <property type="entry name" value="FAD-linked_Oxase-like_C"/>
</dbReference>
<dbReference type="Gene3D" id="3.30.70.2740">
    <property type="match status" value="1"/>
</dbReference>
<dbReference type="InterPro" id="IPR004113">
    <property type="entry name" value="FAD-bd_oxidored_4_C"/>
</dbReference>
<reference evidence="7 8" key="1">
    <citation type="submission" date="2023-07" db="EMBL/GenBank/DDBJ databases">
        <title>Sorghum-associated microbial communities from plants grown in Nebraska, USA.</title>
        <authorList>
            <person name="Schachtman D."/>
        </authorList>
    </citation>
    <scope>NUCLEOTIDE SEQUENCE [LARGE SCALE GENOMIC DNA]</scope>
    <source>
        <strain evidence="7 8">584</strain>
    </source>
</reference>
<dbReference type="Pfam" id="PF01565">
    <property type="entry name" value="FAD_binding_4"/>
    <property type="match status" value="1"/>
</dbReference>
<keyword evidence="3" id="KW-0285">Flavoprotein</keyword>
<dbReference type="Pfam" id="PF02913">
    <property type="entry name" value="FAD-oxidase_C"/>
    <property type="match status" value="1"/>
</dbReference>
<dbReference type="PROSITE" id="PS51387">
    <property type="entry name" value="FAD_PCMH"/>
    <property type="match status" value="1"/>
</dbReference>
<evidence type="ECO:0000313" key="8">
    <source>
        <dbReference type="Proteomes" id="UP001262410"/>
    </source>
</evidence>
<dbReference type="InterPro" id="IPR016171">
    <property type="entry name" value="Vanillyl_alc_oxidase_C-sub2"/>
</dbReference>
<dbReference type="SUPFAM" id="SSF56176">
    <property type="entry name" value="FAD-binding/transporter-associated domain-like"/>
    <property type="match status" value="1"/>
</dbReference>
<evidence type="ECO:0000256" key="3">
    <source>
        <dbReference type="ARBA" id="ARBA00022630"/>
    </source>
</evidence>
<dbReference type="SUPFAM" id="SSF55103">
    <property type="entry name" value="FAD-linked oxidases, C-terminal domain"/>
    <property type="match status" value="1"/>
</dbReference>
<dbReference type="RefSeq" id="WP_309798136.1">
    <property type="nucleotide sequence ID" value="NZ_JAVDPW010000008.1"/>
</dbReference>
<accession>A0ABU1JUC1</accession>
<dbReference type="InterPro" id="IPR016167">
    <property type="entry name" value="FAD-bd_PCMH_sub1"/>
</dbReference>
<dbReference type="Gene3D" id="3.30.70.2190">
    <property type="match status" value="1"/>
</dbReference>
<dbReference type="EMBL" id="JAVDPW010000008">
    <property type="protein sequence ID" value="MDR6292220.1"/>
    <property type="molecule type" value="Genomic_DNA"/>
</dbReference>
<gene>
    <name evidence="7" type="ORF">E9232_004758</name>
</gene>
<keyword evidence="5" id="KW-0560">Oxidoreductase</keyword>
<evidence type="ECO:0000256" key="5">
    <source>
        <dbReference type="ARBA" id="ARBA00023002"/>
    </source>
</evidence>
<comment type="cofactor">
    <cofactor evidence="1">
        <name>FAD</name>
        <dbReference type="ChEBI" id="CHEBI:57692"/>
    </cofactor>
</comment>
<name>A0ABU1JUC1_9PROT</name>